<evidence type="ECO:0000256" key="10">
    <source>
        <dbReference type="ARBA" id="ARBA00022741"/>
    </source>
</evidence>
<name>A0A7L6N3T8_9MOLU</name>
<evidence type="ECO:0000256" key="6">
    <source>
        <dbReference type="ARBA" id="ARBA00022475"/>
    </source>
</evidence>
<dbReference type="RefSeq" id="WP_312032195.1">
    <property type="nucleotide sequence ID" value="NZ_CP051151.1"/>
</dbReference>
<keyword evidence="15 22" id="KW-1133">Transmembrane helix</keyword>
<dbReference type="CDD" id="cd02094">
    <property type="entry name" value="P-type_ATPase_Cu-like"/>
    <property type="match status" value="1"/>
</dbReference>
<keyword evidence="17" id="KW-0406">Ion transport</keyword>
<dbReference type="PRINTS" id="PR00941">
    <property type="entry name" value="CDATPASE"/>
</dbReference>
<dbReference type="InterPro" id="IPR044492">
    <property type="entry name" value="P_typ_ATPase_HD_dom"/>
</dbReference>
<keyword evidence="12 22" id="KW-0067">ATP-binding</keyword>
<keyword evidence="9" id="KW-0677">Repeat</keyword>
<comment type="catalytic activity">
    <reaction evidence="21">
        <text>Cu(+)(in) + ATP + H2O = Cu(+)(out) + ADP + phosphate + H(+)</text>
        <dbReference type="Rhea" id="RHEA:25792"/>
        <dbReference type="ChEBI" id="CHEBI:15377"/>
        <dbReference type="ChEBI" id="CHEBI:15378"/>
        <dbReference type="ChEBI" id="CHEBI:30616"/>
        <dbReference type="ChEBI" id="CHEBI:43474"/>
        <dbReference type="ChEBI" id="CHEBI:49552"/>
        <dbReference type="ChEBI" id="CHEBI:456216"/>
        <dbReference type="EC" id="7.2.2.8"/>
    </reaction>
</comment>
<sequence length="813" mass="88892">MKKIKLNLIGMSCASCANTIDQYLKNAEGIIEANINLATEVANVTYDESIITSQDIINLVKKSGYDANLFQEKVNVSFAVEGMTCANCARTIEMGLSKIEGIDSIVVNIATDKLNLAYDDSQVKISDIKKKVSDLGYSLKLESNTDHEDQEDFKKMKSAKDKLIKASFLTSIIMLMMIVHMFIINIPGYTIITSILAFPIVFILGRHVHIGAFKSLKIFKPNMDVLVSLGSLPPYLIGLMGLFLPITTFIEMASTIMTFHLIGKYLESRAKGKASQAIKKLVEMGAKQANILVDDQEIQVLTSELSKGDIMVIRPGEKIPTDGRIIEGQSLIDESLATGESMPVKRGMGDEVIGATINKQGLLKVQVTKTGNETFLSQIIELVEACQGSKVPIQAFADKVTGYFVPAIMVITLLTFISFNVFSDFHLGILNYFDNILPWIQTDQSILSLSFITATAVLVIACPCALGLGTPTALMVGSGIGAEHGILIRNGEAVQTFKDIKAIAFDKTGTLTYGKPMVTDIISEDKEKLLKLAYTLEKGSEHVLAQSIIDKAKTDKIQAFELKNFQALVGQGIKGDILQETYYLGNRQLLIDRGIDFKDYENQMVSLENEAKTVVILAKENEVLGLIAIRDELKSNIKRVIHAIENLGIKTAMITGDNRRTAEAIGKKAGISVVISEVYPDGKVDEIKKLQDEFGLVAMVGDGINDAPALKQANVGIAIGTGTDVAIEAADVTLVNGDIANVLQAIRLSQAIFKKIKENFFWAWFYNGIAIPFAIFGLLHPMIGAAAMSLSSLNVIYNSLRLKKMKFNKLEEI</sequence>
<evidence type="ECO:0000256" key="22">
    <source>
        <dbReference type="RuleBase" id="RU362081"/>
    </source>
</evidence>
<dbReference type="InterPro" id="IPR059000">
    <property type="entry name" value="ATPase_P-type_domA"/>
</dbReference>
<accession>A0A7L6N3T8</accession>
<evidence type="ECO:0000256" key="2">
    <source>
        <dbReference type="ARBA" id="ARBA00006024"/>
    </source>
</evidence>
<dbReference type="Proteomes" id="UP000512167">
    <property type="component" value="Chromosome"/>
</dbReference>
<dbReference type="Gene3D" id="3.40.50.1000">
    <property type="entry name" value="HAD superfamily/HAD-like"/>
    <property type="match status" value="1"/>
</dbReference>
<evidence type="ECO:0000256" key="14">
    <source>
        <dbReference type="ARBA" id="ARBA00022967"/>
    </source>
</evidence>
<dbReference type="EMBL" id="CP051151">
    <property type="protein sequence ID" value="QLY39715.1"/>
    <property type="molecule type" value="Genomic_DNA"/>
</dbReference>
<evidence type="ECO:0000256" key="21">
    <source>
        <dbReference type="ARBA" id="ARBA00049289"/>
    </source>
</evidence>
<dbReference type="Pfam" id="PF00122">
    <property type="entry name" value="E1-E2_ATPase"/>
    <property type="match status" value="1"/>
</dbReference>
<feature type="transmembrane region" description="Helical" evidence="22">
    <location>
        <begin position="446"/>
        <end position="468"/>
    </location>
</feature>
<dbReference type="GO" id="GO:0005524">
    <property type="term" value="F:ATP binding"/>
    <property type="evidence" value="ECO:0007669"/>
    <property type="project" value="UniProtKB-UniRule"/>
</dbReference>
<dbReference type="PROSITE" id="PS50846">
    <property type="entry name" value="HMA_2"/>
    <property type="match status" value="2"/>
</dbReference>
<comment type="similarity">
    <text evidence="2 22">Belongs to the cation transport ATPase (P-type) (TC 3.A.3) family. Type IB subfamily.</text>
</comment>
<dbReference type="Pfam" id="PF00403">
    <property type="entry name" value="HMA"/>
    <property type="match status" value="2"/>
</dbReference>
<comment type="subcellular location">
    <subcellularLocation>
        <location evidence="1">Cell membrane</location>
        <topology evidence="1">Multi-pass membrane protein</topology>
    </subcellularLocation>
</comment>
<feature type="transmembrane region" description="Helical" evidence="22">
    <location>
        <begin position="225"/>
        <end position="243"/>
    </location>
</feature>
<evidence type="ECO:0000256" key="12">
    <source>
        <dbReference type="ARBA" id="ARBA00022840"/>
    </source>
</evidence>
<dbReference type="AlphaFoldDB" id="A0A7L6N3T8"/>
<dbReference type="InterPro" id="IPR023298">
    <property type="entry name" value="ATPase_P-typ_TM_dom_sf"/>
</dbReference>
<keyword evidence="10 22" id="KW-0547">Nucleotide-binding</keyword>
<dbReference type="InterPro" id="IPR001757">
    <property type="entry name" value="P_typ_ATPase"/>
</dbReference>
<dbReference type="PANTHER" id="PTHR43520:SF8">
    <property type="entry name" value="P-TYPE CU(+) TRANSPORTER"/>
    <property type="match status" value="1"/>
</dbReference>
<dbReference type="Pfam" id="PF00702">
    <property type="entry name" value="Hydrolase"/>
    <property type="match status" value="1"/>
</dbReference>
<feature type="domain" description="HMA" evidence="23">
    <location>
        <begin position="74"/>
        <end position="140"/>
    </location>
</feature>
<feature type="domain" description="HMA" evidence="23">
    <location>
        <begin position="2"/>
        <end position="68"/>
    </location>
</feature>
<dbReference type="Gene3D" id="2.70.150.10">
    <property type="entry name" value="Calcium-transporting ATPase, cytoplasmic transduction domain A"/>
    <property type="match status" value="1"/>
</dbReference>
<dbReference type="InterPro" id="IPR018303">
    <property type="entry name" value="ATPase_P-typ_P_site"/>
</dbReference>
<organism evidence="24 25">
    <name type="scientific">Hujiaoplasma nucleasis</name>
    <dbReference type="NCBI Taxonomy" id="2725268"/>
    <lineage>
        <taxon>Bacteria</taxon>
        <taxon>Bacillati</taxon>
        <taxon>Mycoplasmatota</taxon>
        <taxon>Mollicutes</taxon>
        <taxon>Candidatus Izemoplasmatales</taxon>
        <taxon>Hujiaoplasmataceae</taxon>
        <taxon>Hujiaoplasma</taxon>
    </lineage>
</organism>
<dbReference type="GO" id="GO:0016887">
    <property type="term" value="F:ATP hydrolysis activity"/>
    <property type="evidence" value="ECO:0007669"/>
    <property type="project" value="InterPro"/>
</dbReference>
<evidence type="ECO:0000256" key="19">
    <source>
        <dbReference type="ARBA" id="ARBA00029719"/>
    </source>
</evidence>
<evidence type="ECO:0000256" key="8">
    <source>
        <dbReference type="ARBA" id="ARBA00022723"/>
    </source>
</evidence>
<evidence type="ECO:0000256" key="9">
    <source>
        <dbReference type="ARBA" id="ARBA00022737"/>
    </source>
</evidence>
<dbReference type="SUPFAM" id="SSF56784">
    <property type="entry name" value="HAD-like"/>
    <property type="match status" value="1"/>
</dbReference>
<dbReference type="InterPro" id="IPR006121">
    <property type="entry name" value="HMA_dom"/>
</dbReference>
<keyword evidence="25" id="KW-1185">Reference proteome</keyword>
<keyword evidence="13" id="KW-0460">Magnesium</keyword>
<keyword evidence="11" id="KW-0187">Copper transport</keyword>
<keyword evidence="8 22" id="KW-0479">Metal-binding</keyword>
<feature type="transmembrane region" description="Helical" evidence="22">
    <location>
        <begin position="400"/>
        <end position="422"/>
    </location>
</feature>
<keyword evidence="18 22" id="KW-0472">Membrane</keyword>
<dbReference type="InterPro" id="IPR036412">
    <property type="entry name" value="HAD-like_sf"/>
</dbReference>
<dbReference type="SUPFAM" id="SSF81665">
    <property type="entry name" value="Calcium ATPase, transmembrane domain M"/>
    <property type="match status" value="1"/>
</dbReference>
<evidence type="ECO:0000256" key="20">
    <source>
        <dbReference type="ARBA" id="ARBA00033239"/>
    </source>
</evidence>
<dbReference type="KEGG" id="tbk:HF295_02110"/>
<dbReference type="InterPro" id="IPR036163">
    <property type="entry name" value="HMA_dom_sf"/>
</dbReference>
<dbReference type="GO" id="GO:0005886">
    <property type="term" value="C:plasma membrane"/>
    <property type="evidence" value="ECO:0007669"/>
    <property type="project" value="UniProtKB-SubCell"/>
</dbReference>
<evidence type="ECO:0000256" key="1">
    <source>
        <dbReference type="ARBA" id="ARBA00004651"/>
    </source>
</evidence>
<evidence type="ECO:0000256" key="17">
    <source>
        <dbReference type="ARBA" id="ARBA00023065"/>
    </source>
</evidence>
<evidence type="ECO:0000256" key="15">
    <source>
        <dbReference type="ARBA" id="ARBA00022989"/>
    </source>
</evidence>
<dbReference type="GO" id="GO:0043682">
    <property type="term" value="F:P-type divalent copper transporter activity"/>
    <property type="evidence" value="ECO:0007669"/>
    <property type="project" value="TreeGrafter"/>
</dbReference>
<keyword evidence="6 22" id="KW-1003">Cell membrane</keyword>
<dbReference type="Gene3D" id="3.40.1110.10">
    <property type="entry name" value="Calcium-transporting ATPase, cytoplasmic domain N"/>
    <property type="match status" value="1"/>
</dbReference>
<dbReference type="SFLD" id="SFLDS00003">
    <property type="entry name" value="Haloacid_Dehalogenase"/>
    <property type="match status" value="1"/>
</dbReference>
<dbReference type="CDD" id="cd00371">
    <property type="entry name" value="HMA"/>
    <property type="match status" value="2"/>
</dbReference>
<dbReference type="InterPro" id="IPR023214">
    <property type="entry name" value="HAD_sf"/>
</dbReference>
<proteinExistence type="inferred from homology"/>
<evidence type="ECO:0000256" key="7">
    <source>
        <dbReference type="ARBA" id="ARBA00022692"/>
    </source>
</evidence>
<dbReference type="FunFam" id="2.70.150.10:FF:000020">
    <property type="entry name" value="Copper-exporting P-type ATPase A"/>
    <property type="match status" value="1"/>
</dbReference>
<dbReference type="SUPFAM" id="SSF81653">
    <property type="entry name" value="Calcium ATPase, transduction domain A"/>
    <property type="match status" value="1"/>
</dbReference>
<keyword evidence="16" id="KW-0186">Copper</keyword>
<keyword evidence="5" id="KW-0813">Transport</keyword>
<dbReference type="NCBIfam" id="TIGR01494">
    <property type="entry name" value="ATPase_P-type"/>
    <property type="match status" value="2"/>
</dbReference>
<reference evidence="24 25" key="1">
    <citation type="submission" date="2020-04" db="EMBL/GenBank/DDBJ databases">
        <authorList>
            <person name="Zheng R.K."/>
            <person name="Sun C.M."/>
        </authorList>
    </citation>
    <scope>NUCLEOTIDE SEQUENCE [LARGE SCALE GENOMIC DNA]</scope>
    <source>
        <strain evidence="25">zrk29</strain>
    </source>
</reference>
<evidence type="ECO:0000256" key="4">
    <source>
        <dbReference type="ARBA" id="ARBA00015102"/>
    </source>
</evidence>
<dbReference type="FunFam" id="3.30.70.100:FF:000005">
    <property type="entry name" value="Copper-exporting P-type ATPase A"/>
    <property type="match status" value="2"/>
</dbReference>
<dbReference type="SFLD" id="SFLDG00002">
    <property type="entry name" value="C1.7:_P-type_atpase_like"/>
    <property type="match status" value="1"/>
</dbReference>
<dbReference type="NCBIfam" id="TIGR01525">
    <property type="entry name" value="ATPase-IB_hvy"/>
    <property type="match status" value="1"/>
</dbReference>
<dbReference type="GO" id="GO:0005507">
    <property type="term" value="F:copper ion binding"/>
    <property type="evidence" value="ECO:0007669"/>
    <property type="project" value="InterPro"/>
</dbReference>
<dbReference type="InterPro" id="IPR023299">
    <property type="entry name" value="ATPase_P-typ_cyto_dom_N"/>
</dbReference>
<dbReference type="Gene3D" id="3.30.70.100">
    <property type="match status" value="2"/>
</dbReference>
<protein>
    <recommendedName>
        <fullName evidence="4">Copper-exporting P-type ATPase</fullName>
        <ecNumber evidence="3">7.2.2.8</ecNumber>
    </recommendedName>
    <alternativeName>
        <fullName evidence="19">Copper-exporting P-type ATPase A</fullName>
    </alternativeName>
    <alternativeName>
        <fullName evidence="20">Cu(+)-exporting ATPase</fullName>
    </alternativeName>
</protein>
<dbReference type="GO" id="GO:0055070">
    <property type="term" value="P:copper ion homeostasis"/>
    <property type="evidence" value="ECO:0007669"/>
    <property type="project" value="TreeGrafter"/>
</dbReference>
<feature type="transmembrane region" description="Helical" evidence="22">
    <location>
        <begin position="189"/>
        <end position="205"/>
    </location>
</feature>
<dbReference type="InterPro" id="IPR006122">
    <property type="entry name" value="HMA_Cu_ion-bd"/>
</dbReference>
<feature type="transmembrane region" description="Helical" evidence="22">
    <location>
        <begin position="759"/>
        <end position="776"/>
    </location>
</feature>
<evidence type="ECO:0000256" key="3">
    <source>
        <dbReference type="ARBA" id="ARBA00012517"/>
    </source>
</evidence>
<evidence type="ECO:0000256" key="13">
    <source>
        <dbReference type="ARBA" id="ARBA00022842"/>
    </source>
</evidence>
<evidence type="ECO:0000256" key="5">
    <source>
        <dbReference type="ARBA" id="ARBA00022448"/>
    </source>
</evidence>
<evidence type="ECO:0000256" key="16">
    <source>
        <dbReference type="ARBA" id="ARBA00023008"/>
    </source>
</evidence>
<evidence type="ECO:0000256" key="11">
    <source>
        <dbReference type="ARBA" id="ARBA00022796"/>
    </source>
</evidence>
<dbReference type="SFLD" id="SFLDF00027">
    <property type="entry name" value="p-type_atpase"/>
    <property type="match status" value="1"/>
</dbReference>
<dbReference type="PRINTS" id="PR00119">
    <property type="entry name" value="CATATPASE"/>
</dbReference>
<evidence type="ECO:0000313" key="25">
    <source>
        <dbReference type="Proteomes" id="UP000512167"/>
    </source>
</evidence>
<dbReference type="InterPro" id="IPR017969">
    <property type="entry name" value="Heavy-metal-associated_CS"/>
</dbReference>
<dbReference type="PROSITE" id="PS00154">
    <property type="entry name" value="ATPASE_E1_E2"/>
    <property type="match status" value="1"/>
</dbReference>
<dbReference type="PANTHER" id="PTHR43520">
    <property type="entry name" value="ATP7, ISOFORM B"/>
    <property type="match status" value="1"/>
</dbReference>
<evidence type="ECO:0000256" key="18">
    <source>
        <dbReference type="ARBA" id="ARBA00023136"/>
    </source>
</evidence>
<feature type="transmembrane region" description="Helical" evidence="22">
    <location>
        <begin position="782"/>
        <end position="800"/>
    </location>
</feature>
<dbReference type="PROSITE" id="PS01047">
    <property type="entry name" value="HMA_1"/>
    <property type="match status" value="1"/>
</dbReference>
<dbReference type="InterPro" id="IPR008250">
    <property type="entry name" value="ATPase_P-typ_transduc_dom_A_sf"/>
</dbReference>
<dbReference type="EC" id="7.2.2.8" evidence="3"/>
<dbReference type="GO" id="GO:0140581">
    <property type="term" value="F:P-type monovalent copper transporter activity"/>
    <property type="evidence" value="ECO:0007669"/>
    <property type="project" value="UniProtKB-EC"/>
</dbReference>
<evidence type="ECO:0000313" key="24">
    <source>
        <dbReference type="EMBL" id="QLY39715.1"/>
    </source>
</evidence>
<gene>
    <name evidence="24" type="ORF">HF295_02110</name>
</gene>
<dbReference type="InterPro" id="IPR027256">
    <property type="entry name" value="P-typ_ATPase_IB"/>
</dbReference>
<evidence type="ECO:0000259" key="23">
    <source>
        <dbReference type="PROSITE" id="PS50846"/>
    </source>
</evidence>
<keyword evidence="7 22" id="KW-0812">Transmembrane</keyword>
<keyword evidence="14" id="KW-1278">Translocase</keyword>
<dbReference type="NCBIfam" id="TIGR00003">
    <property type="entry name" value="copper ion binding protein"/>
    <property type="match status" value="1"/>
</dbReference>
<dbReference type="SUPFAM" id="SSF55008">
    <property type="entry name" value="HMA, heavy metal-associated domain"/>
    <property type="match status" value="2"/>
</dbReference>